<dbReference type="Gene3D" id="3.30.230.10">
    <property type="match status" value="1"/>
</dbReference>
<dbReference type="Gene3D" id="1.20.58.1480">
    <property type="match status" value="1"/>
</dbReference>
<accession>A0A660SBK9</accession>
<gene>
    <name evidence="10 18" type="primary">lon</name>
    <name evidence="18" type="ORF">DRP44_00610</name>
</gene>
<dbReference type="SMART" id="SM00382">
    <property type="entry name" value="AAA"/>
    <property type="match status" value="1"/>
</dbReference>
<dbReference type="Gene3D" id="1.10.8.60">
    <property type="match status" value="1"/>
</dbReference>
<dbReference type="FunFam" id="3.40.50.300:FF:000021">
    <property type="entry name" value="Lon protease homolog"/>
    <property type="match status" value="1"/>
</dbReference>
<dbReference type="GO" id="GO:0004252">
    <property type="term" value="F:serine-type endopeptidase activity"/>
    <property type="evidence" value="ECO:0007669"/>
    <property type="project" value="UniProtKB-UniRule"/>
</dbReference>
<evidence type="ECO:0000256" key="15">
    <source>
        <dbReference type="RuleBase" id="RU000591"/>
    </source>
</evidence>
<dbReference type="Gene3D" id="2.30.130.40">
    <property type="entry name" value="LON domain-like"/>
    <property type="match status" value="1"/>
</dbReference>
<evidence type="ECO:0000256" key="13">
    <source>
        <dbReference type="PIRSR" id="PIRSR001174-2"/>
    </source>
</evidence>
<dbReference type="InterPro" id="IPR003111">
    <property type="entry name" value="Lon_prtase_N"/>
</dbReference>
<dbReference type="GO" id="GO:0006515">
    <property type="term" value="P:protein quality control for misfolded or incompletely synthesized proteins"/>
    <property type="evidence" value="ECO:0007669"/>
    <property type="project" value="UniProtKB-UniRule"/>
</dbReference>
<evidence type="ECO:0000256" key="10">
    <source>
        <dbReference type="HAMAP-Rule" id="MF_01973"/>
    </source>
</evidence>
<keyword evidence="4 10" id="KW-0547">Nucleotide-binding</keyword>
<evidence type="ECO:0000256" key="14">
    <source>
        <dbReference type="PROSITE-ProRule" id="PRU01122"/>
    </source>
</evidence>
<dbReference type="Gene3D" id="1.20.5.5270">
    <property type="match status" value="1"/>
</dbReference>
<dbReference type="InterPro" id="IPR003593">
    <property type="entry name" value="AAA+_ATPase"/>
</dbReference>
<keyword evidence="3 10" id="KW-0645">Protease</keyword>
<evidence type="ECO:0000256" key="1">
    <source>
        <dbReference type="ARBA" id="ARBA00004496"/>
    </source>
</evidence>
<dbReference type="InterPro" id="IPR027417">
    <property type="entry name" value="P-loop_NTPase"/>
</dbReference>
<sequence length="782" mass="88883">MNEEKEIVNKIPEKLPVIALRNFVVYPYLVLPISVSQQRDIDVINMALKGDKMLAVFTVKENAQENARIPEDIYDIGSVVTIAKMVRMPDESMKVLLQGVKRVKLEKIEDDKITGVIKVLENEVENSEEFEALKRNITSLFIQIVKMATYLPDDIGLIVESIDDPSRLCDFIASNINLKIEDRIKILAEINVKNRMKLLMDYLQKELNILKLGEKLRSEVSSELSKEQREYYLREQLKAIQKELGEKDEKTMEIEELRKKVEKKKMPTEAKERALKEIDKLEKIPLQAADYYVTVNYIDWLLELPWSEETKDNIDIKKAAEILDEDHYDLKKIKDRILEFLAVRKLKNSSMGTILCFVGPPGVGKTSLGRSIAKALNRKFIRLALGGVRDEAEIRGHRRTYVGALPGRILQEMRRVKTRNPVFMIDEIDKIGMDYRGDPTSALLEVLDPEQNNTFVDHFIEIPFDLSHVFFITTANVIETIPAPLRDRMEIIRLAGYTVDEKMHIAKKYLIPRQIKVNGMEKRKLHFTDSSIRMVVESYTREAGVRTLERTIGGIIRKIAKDITMGKRAPRKITDKVVEKYLGKPIFTPVLAKKKPVPGVVTGMAWTPVGGEILFIEVTKMAGTGRYILTGQLGNIMKESCEIALSYVRANAEKYGIDKNFYKKNDIHIHVPEGAVPKDGPSAGVAIVTSIISLLSDTPARPDISMTGEITLKGDVLPIGGVKEKVLGANRAGIKEIILPKENEKDLDDVPEAVREVTKFHFVTNVDQVVKKVLLYEKRRKK</sequence>
<dbReference type="EMBL" id="QNBC01000004">
    <property type="protein sequence ID" value="RKX68043.1"/>
    <property type="molecule type" value="Genomic_DNA"/>
</dbReference>
<evidence type="ECO:0000256" key="11">
    <source>
        <dbReference type="PIRNR" id="PIRNR001174"/>
    </source>
</evidence>
<comment type="similarity">
    <text evidence="10 11 14 15">Belongs to the peptidase S16 family.</text>
</comment>
<evidence type="ECO:0000256" key="6">
    <source>
        <dbReference type="ARBA" id="ARBA00022825"/>
    </source>
</evidence>
<dbReference type="Proteomes" id="UP000282321">
    <property type="component" value="Unassembled WGS sequence"/>
</dbReference>
<dbReference type="Gene3D" id="3.40.50.300">
    <property type="entry name" value="P-loop containing nucleotide triphosphate hydrolases"/>
    <property type="match status" value="1"/>
</dbReference>
<feature type="active site" evidence="10 12">
    <location>
        <position position="725"/>
    </location>
</feature>
<evidence type="ECO:0000256" key="5">
    <source>
        <dbReference type="ARBA" id="ARBA00022801"/>
    </source>
</evidence>
<keyword evidence="2 10" id="KW-0963">Cytoplasm</keyword>
<comment type="function">
    <text evidence="10">ATP-dependent serine protease that mediates the selective degradation of mutant and abnormal proteins as well as certain short-lived regulatory proteins. Required for cellular homeostasis and for survival from DNA damage and developmental changes induced by stress. Degrades polypeptides processively to yield small peptide fragments that are 5 to 10 amino acids long. Binds to DNA in a double-stranded, site-specific manner.</text>
</comment>
<feature type="binding site" evidence="10 13">
    <location>
        <begin position="359"/>
        <end position="366"/>
    </location>
    <ligand>
        <name>ATP</name>
        <dbReference type="ChEBI" id="CHEBI:30616"/>
    </ligand>
</feature>
<dbReference type="PANTHER" id="PTHR10046">
    <property type="entry name" value="ATP DEPENDENT LON PROTEASE FAMILY MEMBER"/>
    <property type="match status" value="1"/>
</dbReference>
<dbReference type="Pfam" id="PF02190">
    <property type="entry name" value="LON_substr_bdg"/>
    <property type="match status" value="1"/>
</dbReference>
<dbReference type="GO" id="GO:0043565">
    <property type="term" value="F:sequence-specific DNA binding"/>
    <property type="evidence" value="ECO:0007669"/>
    <property type="project" value="UniProtKB-UniRule"/>
</dbReference>
<keyword evidence="7 10" id="KW-0067">ATP-binding</keyword>
<dbReference type="Pfam" id="PF00004">
    <property type="entry name" value="AAA"/>
    <property type="match status" value="1"/>
</dbReference>
<dbReference type="SUPFAM" id="SSF54211">
    <property type="entry name" value="Ribosomal protein S5 domain 2-like"/>
    <property type="match status" value="1"/>
</dbReference>
<evidence type="ECO:0000256" key="12">
    <source>
        <dbReference type="PIRSR" id="PIRSR001174-1"/>
    </source>
</evidence>
<name>A0A660SBK9_UNCT6</name>
<evidence type="ECO:0000256" key="2">
    <source>
        <dbReference type="ARBA" id="ARBA00022490"/>
    </source>
</evidence>
<evidence type="ECO:0000256" key="4">
    <source>
        <dbReference type="ARBA" id="ARBA00022741"/>
    </source>
</evidence>
<evidence type="ECO:0000256" key="3">
    <source>
        <dbReference type="ARBA" id="ARBA00022670"/>
    </source>
</evidence>
<comment type="subunit">
    <text evidence="10 11">Homohexamer. Organized in a ring with a central cavity.</text>
</comment>
<organism evidence="18 19">
    <name type="scientific">candidate division TA06 bacterium</name>
    <dbReference type="NCBI Taxonomy" id="2250710"/>
    <lineage>
        <taxon>Bacteria</taxon>
        <taxon>Bacteria division TA06</taxon>
    </lineage>
</organism>
<keyword evidence="6 10" id="KW-0720">Serine protease</keyword>
<dbReference type="CDD" id="cd19500">
    <property type="entry name" value="RecA-like_Lon"/>
    <property type="match status" value="1"/>
</dbReference>
<evidence type="ECO:0000313" key="19">
    <source>
        <dbReference type="Proteomes" id="UP000282321"/>
    </source>
</evidence>
<dbReference type="GO" id="GO:0005524">
    <property type="term" value="F:ATP binding"/>
    <property type="evidence" value="ECO:0007669"/>
    <property type="project" value="UniProtKB-UniRule"/>
</dbReference>
<dbReference type="InterPro" id="IPR004815">
    <property type="entry name" value="Lon_bac/euk-typ"/>
</dbReference>
<evidence type="ECO:0000259" key="17">
    <source>
        <dbReference type="PROSITE" id="PS51787"/>
    </source>
</evidence>
<dbReference type="InterPro" id="IPR008269">
    <property type="entry name" value="Lon_proteolytic"/>
</dbReference>
<dbReference type="InterPro" id="IPR054594">
    <property type="entry name" value="Lon_lid"/>
</dbReference>
<keyword evidence="5 10" id="KW-0378">Hydrolase</keyword>
<evidence type="ECO:0000259" key="16">
    <source>
        <dbReference type="PROSITE" id="PS51786"/>
    </source>
</evidence>
<dbReference type="AlphaFoldDB" id="A0A660SBK9"/>
<dbReference type="PROSITE" id="PS51786">
    <property type="entry name" value="LON_PROTEOLYTIC"/>
    <property type="match status" value="1"/>
</dbReference>
<dbReference type="Pfam" id="PF05362">
    <property type="entry name" value="Lon_C"/>
    <property type="match status" value="1"/>
</dbReference>
<dbReference type="InterPro" id="IPR008268">
    <property type="entry name" value="Peptidase_S16_AS"/>
</dbReference>
<protein>
    <recommendedName>
        <fullName evidence="10 11">Lon protease</fullName>
        <ecNumber evidence="10 11">3.4.21.53</ecNumber>
    </recommendedName>
    <alternativeName>
        <fullName evidence="10">ATP-dependent protease La</fullName>
    </alternativeName>
</protein>
<dbReference type="GO" id="GO:0034605">
    <property type="term" value="P:cellular response to heat"/>
    <property type="evidence" value="ECO:0007669"/>
    <property type="project" value="UniProtKB-UniRule"/>
</dbReference>
<feature type="domain" description="Lon N-terminal" evidence="17">
    <location>
        <begin position="15"/>
        <end position="207"/>
    </location>
</feature>
<dbReference type="SUPFAM" id="SSF52540">
    <property type="entry name" value="P-loop containing nucleoside triphosphate hydrolases"/>
    <property type="match status" value="1"/>
</dbReference>
<evidence type="ECO:0000256" key="8">
    <source>
        <dbReference type="ARBA" id="ARBA00023016"/>
    </source>
</evidence>
<dbReference type="GO" id="GO:0004176">
    <property type="term" value="F:ATP-dependent peptidase activity"/>
    <property type="evidence" value="ECO:0007669"/>
    <property type="project" value="UniProtKB-UniRule"/>
</dbReference>
<dbReference type="InterPro" id="IPR027065">
    <property type="entry name" value="Lon_Prtase"/>
</dbReference>
<dbReference type="GO" id="GO:0016887">
    <property type="term" value="F:ATP hydrolysis activity"/>
    <property type="evidence" value="ECO:0007669"/>
    <property type="project" value="UniProtKB-UniRule"/>
</dbReference>
<dbReference type="EC" id="3.4.21.53" evidence="10 11"/>
<dbReference type="InterPro" id="IPR020568">
    <property type="entry name" value="Ribosomal_Su5_D2-typ_SF"/>
</dbReference>
<dbReference type="Pfam" id="PF22667">
    <property type="entry name" value="Lon_lid"/>
    <property type="match status" value="1"/>
</dbReference>
<dbReference type="FunFam" id="1.20.5.5270:FF:000002">
    <property type="entry name" value="Lon protease homolog"/>
    <property type="match status" value="1"/>
</dbReference>
<dbReference type="InterPro" id="IPR003959">
    <property type="entry name" value="ATPase_AAA_core"/>
</dbReference>
<dbReference type="SMART" id="SM00464">
    <property type="entry name" value="LON"/>
    <property type="match status" value="1"/>
</dbReference>
<feature type="domain" description="Lon proteolytic" evidence="16">
    <location>
        <begin position="595"/>
        <end position="776"/>
    </location>
</feature>
<dbReference type="InterPro" id="IPR027543">
    <property type="entry name" value="Lon_bac"/>
</dbReference>
<reference evidence="18 19" key="1">
    <citation type="submission" date="2018-06" db="EMBL/GenBank/DDBJ databases">
        <title>Extensive metabolic versatility and redundancy in microbially diverse, dynamic hydrothermal sediments.</title>
        <authorList>
            <person name="Dombrowski N."/>
            <person name="Teske A."/>
            <person name="Baker B.J."/>
        </authorList>
    </citation>
    <scope>NUCLEOTIDE SEQUENCE [LARGE SCALE GENOMIC DNA]</scope>
    <source>
        <strain evidence="18">B35_G9</strain>
    </source>
</reference>
<dbReference type="NCBIfam" id="TIGR00763">
    <property type="entry name" value="lon"/>
    <property type="match status" value="1"/>
</dbReference>
<feature type="active site" evidence="10 12">
    <location>
        <position position="682"/>
    </location>
</feature>
<dbReference type="InterPro" id="IPR015947">
    <property type="entry name" value="PUA-like_sf"/>
</dbReference>
<comment type="catalytic activity">
    <reaction evidence="9 10 11 14">
        <text>Hydrolysis of proteins in presence of ATP.</text>
        <dbReference type="EC" id="3.4.21.53"/>
    </reaction>
</comment>
<evidence type="ECO:0000256" key="7">
    <source>
        <dbReference type="ARBA" id="ARBA00022840"/>
    </source>
</evidence>
<dbReference type="PROSITE" id="PS51787">
    <property type="entry name" value="LON_N"/>
    <property type="match status" value="1"/>
</dbReference>
<comment type="caution">
    <text evidence="18">The sequence shown here is derived from an EMBL/GenBank/DDBJ whole genome shotgun (WGS) entry which is preliminary data.</text>
</comment>
<comment type="induction">
    <text evidence="10">By heat shock.</text>
</comment>
<dbReference type="HAMAP" id="MF_01973">
    <property type="entry name" value="lon_bact"/>
    <property type="match status" value="1"/>
</dbReference>
<dbReference type="PROSITE" id="PS01046">
    <property type="entry name" value="LON_SER"/>
    <property type="match status" value="1"/>
</dbReference>
<proteinExistence type="evidence at transcript level"/>
<dbReference type="GO" id="GO:0005737">
    <property type="term" value="C:cytoplasm"/>
    <property type="evidence" value="ECO:0007669"/>
    <property type="project" value="UniProtKB-SubCell"/>
</dbReference>
<dbReference type="PRINTS" id="PR00830">
    <property type="entry name" value="ENDOLAPTASE"/>
</dbReference>
<dbReference type="InterPro" id="IPR014721">
    <property type="entry name" value="Ribsml_uS5_D2-typ_fold_subgr"/>
</dbReference>
<dbReference type="InterPro" id="IPR046336">
    <property type="entry name" value="Lon_prtase_N_sf"/>
</dbReference>
<keyword evidence="8 10" id="KW-0346">Stress response</keyword>
<dbReference type="PIRSF" id="PIRSF001174">
    <property type="entry name" value="Lon_proteas"/>
    <property type="match status" value="1"/>
</dbReference>
<dbReference type="SUPFAM" id="SSF88697">
    <property type="entry name" value="PUA domain-like"/>
    <property type="match status" value="1"/>
</dbReference>
<evidence type="ECO:0000313" key="18">
    <source>
        <dbReference type="EMBL" id="RKX68043.1"/>
    </source>
</evidence>
<comment type="subcellular location">
    <subcellularLocation>
        <location evidence="1 10 11">Cytoplasm</location>
    </subcellularLocation>
</comment>
<evidence type="ECO:0000256" key="9">
    <source>
        <dbReference type="ARBA" id="ARBA00050665"/>
    </source>
</evidence>